<gene>
    <name evidence="3" type="ORF">BO78DRAFT_465909</name>
</gene>
<dbReference type="PANTHER" id="PTHR37945">
    <property type="entry name" value="EXTRACELLULAR TUNGSTATE BINDING PROTEIN"/>
    <property type="match status" value="1"/>
</dbReference>
<evidence type="ECO:0000256" key="1">
    <source>
        <dbReference type="SAM" id="MobiDB-lite"/>
    </source>
</evidence>
<name>A0A319ENY8_ASPSB</name>
<feature type="domain" description="PBP" evidence="2">
    <location>
        <begin position="315"/>
        <end position="534"/>
    </location>
</feature>
<evidence type="ECO:0000313" key="4">
    <source>
        <dbReference type="Proteomes" id="UP000248423"/>
    </source>
</evidence>
<dbReference type="SUPFAM" id="SSF53850">
    <property type="entry name" value="Periplasmic binding protein-like II"/>
    <property type="match status" value="1"/>
</dbReference>
<keyword evidence="4" id="KW-1185">Reference proteome</keyword>
<dbReference type="AlphaFoldDB" id="A0A319ENY8"/>
<sequence>MSFRQIAVAGQDCYQLLTDGTVKQYNATSATWEVIDQQEDNVEIVGGTYVGLRRESGHAYKFNRRYWEHLHTGVTRLWGWKDRFWLRKEGSSILWYKGPETHGEWKIRSYYFLTKDLIMVQNNIYQLAENGQISSYCSPEGWTFIDPSTDAIAIATDNNNLFKLQKNGFIYRFKGQENWQLVGSEKNIVEIAGGIAGLFTRHRDGTVYKFLGDLSWQVSDVNTDNVHLAVAASAYRVNDKGEIHRLEATGAWTLLEDNPVVPPEERRTPTGVEPKYTYDGPYNNRSSTLLRIASGAAGQNGLVGALGDAFIKFRVSKGFDVCKVAWCESNTSNSLNYLNDGTVDAAITCSPPAAAAAIDEGIALDPVHYIFREHLLLVGPPSNPANLNPNSDITTMFSTIYRAAVAGNTYPSVLFSHRRDRSTTNLIESTLWKKVNQGPMEINPFPEHINSSSDERDACDASLALHAAANWQQYTLTEYSTYCLNTVHHDRLAIYKRGQDDDPSDLLFMPGYLLVSARARNPILAEQFAAWAAGPEGQAVVDGFKIYNKHSAYSATLGEG</sequence>
<proteinExistence type="predicted"/>
<dbReference type="Pfam" id="PF12849">
    <property type="entry name" value="PBP_like_2"/>
    <property type="match status" value="1"/>
</dbReference>
<dbReference type="PANTHER" id="PTHR37945:SF1">
    <property type="entry name" value="EXTRACELLULAR TUNGSTATE BINDING PROTEIN"/>
    <property type="match status" value="1"/>
</dbReference>
<accession>A0A319ENY8</accession>
<evidence type="ECO:0000259" key="2">
    <source>
        <dbReference type="Pfam" id="PF12849"/>
    </source>
</evidence>
<reference evidence="3 4" key="1">
    <citation type="submission" date="2018-02" db="EMBL/GenBank/DDBJ databases">
        <title>The genomes of Aspergillus section Nigri reveals drivers in fungal speciation.</title>
        <authorList>
            <consortium name="DOE Joint Genome Institute"/>
            <person name="Vesth T.C."/>
            <person name="Nybo J."/>
            <person name="Theobald S."/>
            <person name="Brandl J."/>
            <person name="Frisvad J.C."/>
            <person name="Nielsen K.F."/>
            <person name="Lyhne E.K."/>
            <person name="Kogle M.E."/>
            <person name="Kuo A."/>
            <person name="Riley R."/>
            <person name="Clum A."/>
            <person name="Nolan M."/>
            <person name="Lipzen A."/>
            <person name="Salamov A."/>
            <person name="Henrissat B."/>
            <person name="Wiebenga A."/>
            <person name="De vries R.P."/>
            <person name="Grigoriev I.V."/>
            <person name="Mortensen U.H."/>
            <person name="Andersen M.R."/>
            <person name="Baker S.E."/>
        </authorList>
    </citation>
    <scope>NUCLEOTIDE SEQUENCE [LARGE SCALE GENOMIC DNA]</scope>
    <source>
        <strain evidence="3 4">CBS 121057</strain>
    </source>
</reference>
<organism evidence="3 4">
    <name type="scientific">Aspergillus sclerotiicarbonarius (strain CBS 121057 / IBT 28362)</name>
    <dbReference type="NCBI Taxonomy" id="1448318"/>
    <lineage>
        <taxon>Eukaryota</taxon>
        <taxon>Fungi</taxon>
        <taxon>Dikarya</taxon>
        <taxon>Ascomycota</taxon>
        <taxon>Pezizomycotina</taxon>
        <taxon>Eurotiomycetes</taxon>
        <taxon>Eurotiomycetidae</taxon>
        <taxon>Eurotiales</taxon>
        <taxon>Aspergillaceae</taxon>
        <taxon>Aspergillus</taxon>
        <taxon>Aspergillus subgen. Circumdati</taxon>
    </lineage>
</organism>
<protein>
    <recommendedName>
        <fullName evidence="2">PBP domain-containing protein</fullName>
    </recommendedName>
</protein>
<dbReference type="Gene3D" id="3.40.190.10">
    <property type="entry name" value="Periplasmic binding protein-like II"/>
    <property type="match status" value="2"/>
</dbReference>
<dbReference type="Proteomes" id="UP000248423">
    <property type="component" value="Unassembled WGS sequence"/>
</dbReference>
<dbReference type="STRING" id="1448318.A0A319ENY8"/>
<feature type="region of interest" description="Disordered" evidence="1">
    <location>
        <begin position="259"/>
        <end position="278"/>
    </location>
</feature>
<dbReference type="OrthoDB" id="10260248at2759"/>
<evidence type="ECO:0000313" key="3">
    <source>
        <dbReference type="EMBL" id="PYI11942.1"/>
    </source>
</evidence>
<dbReference type="InterPro" id="IPR024370">
    <property type="entry name" value="PBP_domain"/>
</dbReference>
<dbReference type="EMBL" id="KZ826316">
    <property type="protein sequence ID" value="PYI11942.1"/>
    <property type="molecule type" value="Genomic_DNA"/>
</dbReference>
<dbReference type="VEuPathDB" id="FungiDB:BO78DRAFT_465909"/>
<dbReference type="InterPro" id="IPR052738">
    <property type="entry name" value="ABC-Tungstate_binding"/>
</dbReference>